<name>A0EFP9_PARTE</name>
<dbReference type="Proteomes" id="UP000000600">
    <property type="component" value="Unassembled WGS sequence"/>
</dbReference>
<gene>
    <name evidence="1" type="ORF">GSPATT00026463001</name>
</gene>
<evidence type="ECO:0000313" key="2">
    <source>
        <dbReference type="Proteomes" id="UP000000600"/>
    </source>
</evidence>
<dbReference type="AlphaFoldDB" id="A0EFP9"/>
<dbReference type="HOGENOM" id="CLU_1839063_0_0_1"/>
<sequence>MYQDYQRQFQLVDTTQSKSKTQATENSQLQTPIQHALDQELPNSINNVNIYIYIQQMKISLPIHQYFDLTQQMQGSSDSLAQSNFQEKDIEVMVERLNNWQAKKLEREQLIAQEYNNQQASISGHSYNQPKSYSNMFLNI</sequence>
<evidence type="ECO:0000313" key="1">
    <source>
        <dbReference type="EMBL" id="CAK94140.1"/>
    </source>
</evidence>
<dbReference type="RefSeq" id="XP_001461513.1">
    <property type="nucleotide sequence ID" value="XM_001461476.1"/>
</dbReference>
<organism evidence="1 2">
    <name type="scientific">Paramecium tetraurelia</name>
    <dbReference type="NCBI Taxonomy" id="5888"/>
    <lineage>
        <taxon>Eukaryota</taxon>
        <taxon>Sar</taxon>
        <taxon>Alveolata</taxon>
        <taxon>Ciliophora</taxon>
        <taxon>Intramacronucleata</taxon>
        <taxon>Oligohymenophorea</taxon>
        <taxon>Peniculida</taxon>
        <taxon>Parameciidae</taxon>
        <taxon>Paramecium</taxon>
    </lineage>
</organism>
<proteinExistence type="predicted"/>
<protein>
    <submittedName>
        <fullName evidence="1">Uncharacterized protein</fullName>
    </submittedName>
</protein>
<dbReference type="KEGG" id="ptm:GSPATT00026463001"/>
<dbReference type="GeneID" id="5047298"/>
<reference evidence="1 2" key="1">
    <citation type="journal article" date="2006" name="Nature">
        <title>Global trends of whole-genome duplications revealed by the ciliate Paramecium tetraurelia.</title>
        <authorList>
            <consortium name="Genoscope"/>
            <person name="Aury J.-M."/>
            <person name="Jaillon O."/>
            <person name="Duret L."/>
            <person name="Noel B."/>
            <person name="Jubin C."/>
            <person name="Porcel B.M."/>
            <person name="Segurens B."/>
            <person name="Daubin V."/>
            <person name="Anthouard V."/>
            <person name="Aiach N."/>
            <person name="Arnaiz O."/>
            <person name="Billaut A."/>
            <person name="Beisson J."/>
            <person name="Blanc I."/>
            <person name="Bouhouche K."/>
            <person name="Camara F."/>
            <person name="Duharcourt S."/>
            <person name="Guigo R."/>
            <person name="Gogendeau D."/>
            <person name="Katinka M."/>
            <person name="Keller A.-M."/>
            <person name="Kissmehl R."/>
            <person name="Klotz C."/>
            <person name="Koll F."/>
            <person name="Le Moue A."/>
            <person name="Lepere C."/>
            <person name="Malinsky S."/>
            <person name="Nowacki M."/>
            <person name="Nowak J.K."/>
            <person name="Plattner H."/>
            <person name="Poulain J."/>
            <person name="Ruiz F."/>
            <person name="Serrano V."/>
            <person name="Zagulski M."/>
            <person name="Dessen P."/>
            <person name="Betermier M."/>
            <person name="Weissenbach J."/>
            <person name="Scarpelli C."/>
            <person name="Schachter V."/>
            <person name="Sperling L."/>
            <person name="Meyer E."/>
            <person name="Cohen J."/>
            <person name="Wincker P."/>
        </authorList>
    </citation>
    <scope>NUCLEOTIDE SEQUENCE [LARGE SCALE GENOMIC DNA]</scope>
    <source>
        <strain evidence="1 2">Stock d4-2</strain>
    </source>
</reference>
<dbReference type="InParanoid" id="A0EFP9"/>
<dbReference type="OrthoDB" id="305021at2759"/>
<dbReference type="EMBL" id="CT868676">
    <property type="protein sequence ID" value="CAK94140.1"/>
    <property type="molecule type" value="Genomic_DNA"/>
</dbReference>
<keyword evidence="2" id="KW-1185">Reference proteome</keyword>
<accession>A0EFP9</accession>